<protein>
    <recommendedName>
        <fullName evidence="3 8">Mediator of RNA polymerase II transcription subunit 4</fullName>
    </recommendedName>
    <alternativeName>
        <fullName evidence="7 8">Mediator complex subunit 4</fullName>
    </alternativeName>
</protein>
<keyword evidence="6 8" id="KW-0539">Nucleus</keyword>
<evidence type="ECO:0000256" key="8">
    <source>
        <dbReference type="RuleBase" id="RU364141"/>
    </source>
</evidence>
<organism evidence="10 11">
    <name type="scientific">Ciona savignyi</name>
    <name type="common">Pacific transparent sea squirt</name>
    <dbReference type="NCBI Taxonomy" id="51511"/>
    <lineage>
        <taxon>Eukaryota</taxon>
        <taxon>Metazoa</taxon>
        <taxon>Chordata</taxon>
        <taxon>Tunicata</taxon>
        <taxon>Ascidiacea</taxon>
        <taxon>Phlebobranchia</taxon>
        <taxon>Cionidae</taxon>
        <taxon>Ciona</taxon>
    </lineage>
</organism>
<sequence>MDIGQLTDLLLQKNKKLSDLTDVARKQQQLEVKIKATRAEIATKDMEIKCLQKHLKAAEQLLGTALHQAKDKLSSFDRANKGSVMSEDIIKYAHKISASCSTAAPLNWTPGDQRRPYPQDIEMKCGWLGQLNNSETNVKDQILKPPAQLGTDGIQIPSFSSNSQWQKGNQSMDLATLTEKRNMEDVDVMSSDSSSSDSSDSSGVND</sequence>
<dbReference type="GO" id="GO:0006357">
    <property type="term" value="P:regulation of transcription by RNA polymerase II"/>
    <property type="evidence" value="ECO:0007669"/>
    <property type="project" value="InterPro"/>
</dbReference>
<evidence type="ECO:0000256" key="3">
    <source>
        <dbReference type="ARBA" id="ARBA00020629"/>
    </source>
</evidence>
<evidence type="ECO:0000256" key="2">
    <source>
        <dbReference type="ARBA" id="ARBA00009626"/>
    </source>
</evidence>
<comment type="subunit">
    <text evidence="8">Component of the Mediator complex.</text>
</comment>
<dbReference type="Proteomes" id="UP000007875">
    <property type="component" value="Unassembled WGS sequence"/>
</dbReference>
<evidence type="ECO:0000256" key="7">
    <source>
        <dbReference type="ARBA" id="ARBA00031257"/>
    </source>
</evidence>
<evidence type="ECO:0000256" key="9">
    <source>
        <dbReference type="SAM" id="MobiDB-lite"/>
    </source>
</evidence>
<evidence type="ECO:0000256" key="4">
    <source>
        <dbReference type="ARBA" id="ARBA00023015"/>
    </source>
</evidence>
<feature type="compositionally biased region" description="Low complexity" evidence="9">
    <location>
        <begin position="190"/>
        <end position="206"/>
    </location>
</feature>
<evidence type="ECO:0000256" key="1">
    <source>
        <dbReference type="ARBA" id="ARBA00004123"/>
    </source>
</evidence>
<reference evidence="11" key="1">
    <citation type="submission" date="2003-08" db="EMBL/GenBank/DDBJ databases">
        <authorList>
            <person name="Birren B."/>
            <person name="Nusbaum C."/>
            <person name="Abebe A."/>
            <person name="Abouelleil A."/>
            <person name="Adekoya E."/>
            <person name="Ait-zahra M."/>
            <person name="Allen N."/>
            <person name="Allen T."/>
            <person name="An P."/>
            <person name="Anderson M."/>
            <person name="Anderson S."/>
            <person name="Arachchi H."/>
            <person name="Armbruster J."/>
            <person name="Bachantsang P."/>
            <person name="Baldwin J."/>
            <person name="Barry A."/>
            <person name="Bayul T."/>
            <person name="Blitshsteyn B."/>
            <person name="Bloom T."/>
            <person name="Blye J."/>
            <person name="Boguslavskiy L."/>
            <person name="Borowsky M."/>
            <person name="Boukhgalter B."/>
            <person name="Brunache A."/>
            <person name="Butler J."/>
            <person name="Calixte N."/>
            <person name="Calvo S."/>
            <person name="Camarata J."/>
            <person name="Campo K."/>
            <person name="Chang J."/>
            <person name="Cheshatsang Y."/>
            <person name="Citroen M."/>
            <person name="Collymore A."/>
            <person name="Considine T."/>
            <person name="Cook A."/>
            <person name="Cooke P."/>
            <person name="Corum B."/>
            <person name="Cuomo C."/>
            <person name="David R."/>
            <person name="Dawoe T."/>
            <person name="Degray S."/>
            <person name="Dodge S."/>
            <person name="Dooley K."/>
            <person name="Dorje P."/>
            <person name="Dorjee K."/>
            <person name="Dorris L."/>
            <person name="Duffey N."/>
            <person name="Dupes A."/>
            <person name="Elkins T."/>
            <person name="Engels R."/>
            <person name="Erickson J."/>
            <person name="Farina A."/>
            <person name="Faro S."/>
            <person name="Ferreira P."/>
            <person name="Fischer H."/>
            <person name="Fitzgerald M."/>
            <person name="Foley K."/>
            <person name="Gage D."/>
            <person name="Galagan J."/>
            <person name="Gearin G."/>
            <person name="Gnerre S."/>
            <person name="Gnirke A."/>
            <person name="Goyette A."/>
            <person name="Graham J."/>
            <person name="Grandbois E."/>
            <person name="Gyaltsen K."/>
            <person name="Hafez N."/>
            <person name="Hagopian D."/>
            <person name="Hagos B."/>
            <person name="Hall J."/>
            <person name="Hatcher B."/>
            <person name="Heller A."/>
            <person name="Higgins H."/>
            <person name="Honan T."/>
            <person name="Horn A."/>
            <person name="Houde N."/>
            <person name="Hughes L."/>
            <person name="Hulme W."/>
            <person name="Husby E."/>
            <person name="Iliev I."/>
            <person name="Jaffe D."/>
            <person name="Jones C."/>
            <person name="Kamal M."/>
            <person name="Kamat A."/>
            <person name="Kamvysselis M."/>
            <person name="Karlsson E."/>
            <person name="Kells C."/>
            <person name="Kieu A."/>
            <person name="Kisner P."/>
            <person name="Kodira C."/>
            <person name="Kulbokas E."/>
            <person name="Labutti K."/>
            <person name="Lama D."/>
            <person name="Landers T."/>
            <person name="Leger J."/>
            <person name="Levine S."/>
            <person name="Lewis D."/>
            <person name="Lewis T."/>
            <person name="Lindblad-toh K."/>
            <person name="Liu X."/>
            <person name="Lokyitsang T."/>
            <person name="Lokyitsang Y."/>
            <person name="Lucien O."/>
            <person name="Lui A."/>
            <person name="Ma L.J."/>
            <person name="Mabbitt R."/>
            <person name="Macdonald J."/>
            <person name="Maclean C."/>
            <person name="Major J."/>
            <person name="Manning J."/>
            <person name="Marabella R."/>
            <person name="Maru K."/>
            <person name="Matthews C."/>
            <person name="Mauceli E."/>
            <person name="Mccarthy M."/>
            <person name="Mcdonough S."/>
            <person name="Mcghee T."/>
            <person name="Meldrim J."/>
            <person name="Meneus L."/>
            <person name="Mesirov J."/>
            <person name="Mihalev A."/>
            <person name="Mihova T."/>
            <person name="Mikkelsen T."/>
            <person name="Mlenga V."/>
            <person name="Moru K."/>
            <person name="Mozes J."/>
            <person name="Mulrain L."/>
            <person name="Munson G."/>
            <person name="Naylor J."/>
            <person name="Newes C."/>
            <person name="Nguyen C."/>
            <person name="Nguyen N."/>
            <person name="Nguyen T."/>
            <person name="Nicol R."/>
            <person name="Nielsen C."/>
            <person name="Nizzari M."/>
            <person name="Norbu C."/>
            <person name="Norbu N."/>
            <person name="O'donnell P."/>
            <person name="Okoawo O."/>
            <person name="O'leary S."/>
            <person name="Omotosho B."/>
            <person name="O'neill K."/>
            <person name="Osman S."/>
            <person name="Parker S."/>
            <person name="Perrin D."/>
            <person name="Phunkhang P."/>
            <person name="Piqani B."/>
            <person name="Purcell S."/>
            <person name="Rachupka T."/>
            <person name="Ramasamy U."/>
            <person name="Rameau R."/>
            <person name="Ray V."/>
            <person name="Raymond C."/>
            <person name="Retta R."/>
            <person name="Richardson S."/>
            <person name="Rise C."/>
            <person name="Rodriguez J."/>
            <person name="Rogers J."/>
            <person name="Rogov P."/>
            <person name="Rutman M."/>
            <person name="Schupbach R."/>
            <person name="Seaman C."/>
            <person name="Settipalli S."/>
            <person name="Sharpe T."/>
            <person name="Sheridan J."/>
            <person name="Sherpa N."/>
            <person name="Shi J."/>
            <person name="Smirnov S."/>
            <person name="Smith C."/>
            <person name="Sougnez C."/>
            <person name="Spencer B."/>
            <person name="Stalker J."/>
            <person name="Stange-thomann N."/>
            <person name="Stavropoulos S."/>
            <person name="Stetson K."/>
            <person name="Stone C."/>
            <person name="Stone S."/>
            <person name="Stubbs M."/>
            <person name="Talamas J."/>
            <person name="Tchuinga P."/>
            <person name="Tenzing P."/>
            <person name="Tesfaye S."/>
            <person name="Theodore J."/>
            <person name="Thoulutsang Y."/>
            <person name="Topham K."/>
            <person name="Towey S."/>
            <person name="Tsamla T."/>
            <person name="Tsomo N."/>
            <person name="Vallee D."/>
            <person name="Vassiliev H."/>
            <person name="Venkataraman V."/>
            <person name="Vinson J."/>
            <person name="Vo A."/>
            <person name="Wade C."/>
            <person name="Wang S."/>
            <person name="Wangchuk T."/>
            <person name="Wangdi T."/>
            <person name="Whittaker C."/>
            <person name="Wilkinson J."/>
            <person name="Wu Y."/>
            <person name="Wyman D."/>
            <person name="Yadav S."/>
            <person name="Yang S."/>
            <person name="Yang X."/>
            <person name="Yeager S."/>
            <person name="Yee E."/>
            <person name="Young G."/>
            <person name="Zainoun J."/>
            <person name="Zembeck L."/>
            <person name="Zimmer A."/>
            <person name="Zody M."/>
            <person name="Lander E."/>
        </authorList>
    </citation>
    <scope>NUCLEOTIDE SEQUENCE [LARGE SCALE GENOMIC DNA]</scope>
</reference>
<evidence type="ECO:0000313" key="11">
    <source>
        <dbReference type="Proteomes" id="UP000007875"/>
    </source>
</evidence>
<feature type="compositionally biased region" description="Polar residues" evidence="9">
    <location>
        <begin position="157"/>
        <end position="173"/>
    </location>
</feature>
<dbReference type="GO" id="GO:0070847">
    <property type="term" value="C:core mediator complex"/>
    <property type="evidence" value="ECO:0007669"/>
    <property type="project" value="TreeGrafter"/>
</dbReference>
<keyword evidence="5 8" id="KW-0804">Transcription</keyword>
<dbReference type="GO" id="GO:0003712">
    <property type="term" value="F:transcription coregulator activity"/>
    <property type="evidence" value="ECO:0007669"/>
    <property type="project" value="InterPro"/>
</dbReference>
<dbReference type="PANTHER" id="PTHR13208:SF2">
    <property type="entry name" value="MEDIATOR OF RNA POLYMERASE II TRANSCRIPTION SUBUNIT 4"/>
    <property type="match status" value="1"/>
</dbReference>
<dbReference type="InterPro" id="IPR019258">
    <property type="entry name" value="Mediator_Med4"/>
</dbReference>
<reference evidence="10" key="2">
    <citation type="submission" date="2025-08" db="UniProtKB">
        <authorList>
            <consortium name="Ensembl"/>
        </authorList>
    </citation>
    <scope>IDENTIFICATION</scope>
</reference>
<name>H2ZJR4_CIOSA</name>
<dbReference type="HOGENOM" id="CLU_082233_1_0_1"/>
<dbReference type="GO" id="GO:0016592">
    <property type="term" value="C:mediator complex"/>
    <property type="evidence" value="ECO:0007669"/>
    <property type="project" value="InterPro"/>
</dbReference>
<comment type="similarity">
    <text evidence="2 8">Belongs to the Mediator complex subunit 4 family.</text>
</comment>
<reference evidence="10" key="3">
    <citation type="submission" date="2025-09" db="UniProtKB">
        <authorList>
            <consortium name="Ensembl"/>
        </authorList>
    </citation>
    <scope>IDENTIFICATION</scope>
</reference>
<gene>
    <name evidence="8" type="primary">MED4</name>
</gene>
<keyword evidence="11" id="KW-1185">Reference proteome</keyword>
<dbReference type="Pfam" id="PF10018">
    <property type="entry name" value="Med4"/>
    <property type="match status" value="1"/>
</dbReference>
<proteinExistence type="inferred from homology"/>
<accession>H2ZJR4</accession>
<dbReference type="AlphaFoldDB" id="H2ZJR4"/>
<keyword evidence="8" id="KW-0010">Activator</keyword>
<dbReference type="InParanoid" id="H2ZJR4"/>
<dbReference type="OMA" id="DYLCEEN"/>
<evidence type="ECO:0000256" key="5">
    <source>
        <dbReference type="ARBA" id="ARBA00023163"/>
    </source>
</evidence>
<comment type="subcellular location">
    <subcellularLocation>
        <location evidence="1 8">Nucleus</location>
    </subcellularLocation>
</comment>
<dbReference type="FunCoup" id="H2ZJR4">
    <property type="interactions" value="217"/>
</dbReference>
<dbReference type="PANTHER" id="PTHR13208">
    <property type="entry name" value="MEDIATOR OF RNA POLYMERASE II TRANSCRIPTION SUBUNIT 4"/>
    <property type="match status" value="1"/>
</dbReference>
<dbReference type="STRING" id="51511.ENSCSAVP00000017830"/>
<comment type="function">
    <text evidence="8">Component of the Mediator complex, a coactivator involved in the regulated transcription of nearly all RNA polymerase II-dependent genes. Mediator functions as a bridge to convey information from gene-specific regulatory proteins to the basal RNA polymerase II transcription machinery. Mediator is recruited to promoters by direct interactions with regulatory proteins and serves as a scaffold for the assembly of a functional preinitiation complex with RNA polymerase II and the general transcription factors.</text>
</comment>
<evidence type="ECO:0000256" key="6">
    <source>
        <dbReference type="ARBA" id="ARBA00023242"/>
    </source>
</evidence>
<dbReference type="eggNOG" id="KOG4552">
    <property type="taxonomic scope" value="Eukaryota"/>
</dbReference>
<dbReference type="Ensembl" id="ENSCSAVT00000018024.1">
    <property type="protein sequence ID" value="ENSCSAVP00000017830.1"/>
    <property type="gene ID" value="ENSCSAVG00000010492.1"/>
</dbReference>
<keyword evidence="4 8" id="KW-0805">Transcription regulation</keyword>
<dbReference type="GeneTree" id="ENSGT00390000012063"/>
<feature type="region of interest" description="Disordered" evidence="9">
    <location>
        <begin position="148"/>
        <end position="206"/>
    </location>
</feature>
<evidence type="ECO:0000313" key="10">
    <source>
        <dbReference type="Ensembl" id="ENSCSAVP00000017830.1"/>
    </source>
</evidence>